<dbReference type="Proteomes" id="UP000215914">
    <property type="component" value="Chromosome 7"/>
</dbReference>
<dbReference type="EMBL" id="MNCJ02000322">
    <property type="protein sequence ID" value="KAF5800022.1"/>
    <property type="molecule type" value="Genomic_DNA"/>
</dbReference>
<organism evidence="3 4">
    <name type="scientific">Helianthus annuus</name>
    <name type="common">Common sunflower</name>
    <dbReference type="NCBI Taxonomy" id="4232"/>
    <lineage>
        <taxon>Eukaryota</taxon>
        <taxon>Viridiplantae</taxon>
        <taxon>Streptophyta</taxon>
        <taxon>Embryophyta</taxon>
        <taxon>Tracheophyta</taxon>
        <taxon>Spermatophyta</taxon>
        <taxon>Magnoliopsida</taxon>
        <taxon>eudicotyledons</taxon>
        <taxon>Gunneridae</taxon>
        <taxon>Pentapetalae</taxon>
        <taxon>asterids</taxon>
        <taxon>campanulids</taxon>
        <taxon>Asterales</taxon>
        <taxon>Asteraceae</taxon>
        <taxon>Asteroideae</taxon>
        <taxon>Heliantheae alliance</taxon>
        <taxon>Heliantheae</taxon>
        <taxon>Helianthus</taxon>
    </lineage>
</organism>
<protein>
    <submittedName>
        <fullName evidence="3">Uncharacterized protein</fullName>
    </submittedName>
</protein>
<feature type="transmembrane region" description="Helical" evidence="1">
    <location>
        <begin position="27"/>
        <end position="45"/>
    </location>
</feature>
<keyword evidence="1" id="KW-0812">Transmembrane</keyword>
<name>A0A251UCZ0_HELAN</name>
<keyword evidence="1" id="KW-0472">Membrane</keyword>
<dbReference type="Gramene" id="mRNA:HanXRQr2_Chr07g0311281">
    <property type="protein sequence ID" value="mRNA:HanXRQr2_Chr07g0311281"/>
    <property type="gene ID" value="HanXRQr2_Chr07g0311281"/>
</dbReference>
<accession>A0A251UCZ0</accession>
<evidence type="ECO:0000313" key="2">
    <source>
        <dbReference type="EMBL" id="KAF5800022.1"/>
    </source>
</evidence>
<evidence type="ECO:0000313" key="4">
    <source>
        <dbReference type="Proteomes" id="UP000215914"/>
    </source>
</evidence>
<keyword evidence="4" id="KW-1185">Reference proteome</keyword>
<sequence>MRHNLNNNISIISIIGVTMVRFVDSHVTVFVVCFLVLLACHWCVIKEHRDMRAFEAPPPPKDCKKIGCVMGPIIKRFYCWCGNFGNPKACYNTKNHCERYCDVKDSPCI</sequence>
<dbReference type="InParanoid" id="A0A251UCZ0"/>
<dbReference type="AlphaFoldDB" id="A0A251UCZ0"/>
<reference evidence="2" key="3">
    <citation type="submission" date="2020-06" db="EMBL/GenBank/DDBJ databases">
        <title>Helianthus annuus Genome sequencing and assembly Release 2.</title>
        <authorList>
            <person name="Gouzy J."/>
            <person name="Langlade N."/>
            <person name="Munos S."/>
        </authorList>
    </citation>
    <scope>NUCLEOTIDE SEQUENCE</scope>
    <source>
        <tissue evidence="2">Leaves</tissue>
    </source>
</reference>
<proteinExistence type="predicted"/>
<gene>
    <name evidence="3" type="ORF">HannXRQ_Chr07g0201761</name>
    <name evidence="2" type="ORF">HanXRQr2_Chr07g0311281</name>
</gene>
<evidence type="ECO:0000256" key="1">
    <source>
        <dbReference type="SAM" id="Phobius"/>
    </source>
</evidence>
<evidence type="ECO:0000313" key="3">
    <source>
        <dbReference type="EMBL" id="OTG21217.1"/>
    </source>
</evidence>
<dbReference type="EMBL" id="CM007896">
    <property type="protein sequence ID" value="OTG21217.1"/>
    <property type="molecule type" value="Genomic_DNA"/>
</dbReference>
<reference evidence="3" key="2">
    <citation type="submission" date="2017-02" db="EMBL/GenBank/DDBJ databases">
        <title>Sunflower complete genome.</title>
        <authorList>
            <person name="Langlade N."/>
            <person name="Munos S."/>
        </authorList>
    </citation>
    <scope>NUCLEOTIDE SEQUENCE [LARGE SCALE GENOMIC DNA]</scope>
    <source>
        <tissue evidence="3">Leaves</tissue>
    </source>
</reference>
<reference evidence="2 4" key="1">
    <citation type="journal article" date="2017" name="Nature">
        <title>The sunflower genome provides insights into oil metabolism, flowering and Asterid evolution.</title>
        <authorList>
            <person name="Badouin H."/>
            <person name="Gouzy J."/>
            <person name="Grassa C.J."/>
            <person name="Murat F."/>
            <person name="Staton S.E."/>
            <person name="Cottret L."/>
            <person name="Lelandais-Briere C."/>
            <person name="Owens G.L."/>
            <person name="Carrere S."/>
            <person name="Mayjonade B."/>
            <person name="Legrand L."/>
            <person name="Gill N."/>
            <person name="Kane N.C."/>
            <person name="Bowers J.E."/>
            <person name="Hubner S."/>
            <person name="Bellec A."/>
            <person name="Berard A."/>
            <person name="Berges H."/>
            <person name="Blanchet N."/>
            <person name="Boniface M.C."/>
            <person name="Brunel D."/>
            <person name="Catrice O."/>
            <person name="Chaidir N."/>
            <person name="Claudel C."/>
            <person name="Donnadieu C."/>
            <person name="Faraut T."/>
            <person name="Fievet G."/>
            <person name="Helmstetter N."/>
            <person name="King M."/>
            <person name="Knapp S.J."/>
            <person name="Lai Z."/>
            <person name="Le Paslier M.C."/>
            <person name="Lippi Y."/>
            <person name="Lorenzon L."/>
            <person name="Mandel J.R."/>
            <person name="Marage G."/>
            <person name="Marchand G."/>
            <person name="Marquand E."/>
            <person name="Bret-Mestries E."/>
            <person name="Morien E."/>
            <person name="Nambeesan S."/>
            <person name="Nguyen T."/>
            <person name="Pegot-Espagnet P."/>
            <person name="Pouilly N."/>
            <person name="Raftis F."/>
            <person name="Sallet E."/>
            <person name="Schiex T."/>
            <person name="Thomas J."/>
            <person name="Vandecasteele C."/>
            <person name="Vares D."/>
            <person name="Vear F."/>
            <person name="Vautrin S."/>
            <person name="Crespi M."/>
            <person name="Mangin B."/>
            <person name="Burke J.M."/>
            <person name="Salse J."/>
            <person name="Munos S."/>
            <person name="Vincourt P."/>
            <person name="Rieseberg L.H."/>
            <person name="Langlade N.B."/>
        </authorList>
    </citation>
    <scope>NUCLEOTIDE SEQUENCE [LARGE SCALE GENOMIC DNA]</scope>
    <source>
        <strain evidence="4">cv. SF193</strain>
        <tissue evidence="2">Leaves</tissue>
    </source>
</reference>
<keyword evidence="1" id="KW-1133">Transmembrane helix</keyword>